<accession>A0ABV8DZC4</accession>
<keyword evidence="2" id="KW-0255">Endonuclease</keyword>
<dbReference type="RefSeq" id="WP_378614782.1">
    <property type="nucleotide sequence ID" value="NZ_JBHSAX010000019.1"/>
</dbReference>
<keyword evidence="3" id="KW-1185">Reference proteome</keyword>
<dbReference type="GO" id="GO:0004519">
    <property type="term" value="F:endonuclease activity"/>
    <property type="evidence" value="ECO:0007669"/>
    <property type="project" value="UniProtKB-KW"/>
</dbReference>
<reference evidence="3" key="1">
    <citation type="journal article" date="2019" name="Int. J. Syst. Evol. Microbiol.">
        <title>The Global Catalogue of Microorganisms (GCM) 10K type strain sequencing project: providing services to taxonomists for standard genome sequencing and annotation.</title>
        <authorList>
            <consortium name="The Broad Institute Genomics Platform"/>
            <consortium name="The Broad Institute Genome Sequencing Center for Infectious Disease"/>
            <person name="Wu L."/>
            <person name="Ma J."/>
        </authorList>
    </citation>
    <scope>NUCLEOTIDE SEQUENCE [LARGE SCALE GENOMIC DNA]</scope>
    <source>
        <strain evidence="3">CGMCC 4.7330</strain>
    </source>
</reference>
<evidence type="ECO:0000313" key="2">
    <source>
        <dbReference type="EMBL" id="MFC3965020.1"/>
    </source>
</evidence>
<dbReference type="SUPFAM" id="SSF56219">
    <property type="entry name" value="DNase I-like"/>
    <property type="match status" value="1"/>
</dbReference>
<dbReference type="Pfam" id="PF03372">
    <property type="entry name" value="Exo_endo_phos"/>
    <property type="match status" value="1"/>
</dbReference>
<evidence type="ECO:0000313" key="3">
    <source>
        <dbReference type="Proteomes" id="UP001595696"/>
    </source>
</evidence>
<dbReference type="InterPro" id="IPR005135">
    <property type="entry name" value="Endo/exonuclease/phosphatase"/>
</dbReference>
<dbReference type="InterPro" id="IPR036691">
    <property type="entry name" value="Endo/exonu/phosph_ase_sf"/>
</dbReference>
<dbReference type="Gene3D" id="3.60.10.10">
    <property type="entry name" value="Endonuclease/exonuclease/phosphatase"/>
    <property type="match status" value="1"/>
</dbReference>
<gene>
    <name evidence="2" type="ORF">ACFO0B_23790</name>
</gene>
<name>A0ABV8DZC4_9NOCA</name>
<feature type="domain" description="Endonuclease/exonuclease/phosphatase" evidence="1">
    <location>
        <begin position="5"/>
        <end position="225"/>
    </location>
</feature>
<keyword evidence="2" id="KW-0378">Hydrolase</keyword>
<dbReference type="EMBL" id="JBHSAX010000019">
    <property type="protein sequence ID" value="MFC3965020.1"/>
    <property type="molecule type" value="Genomic_DNA"/>
</dbReference>
<evidence type="ECO:0000259" key="1">
    <source>
        <dbReference type="Pfam" id="PF03372"/>
    </source>
</evidence>
<comment type="caution">
    <text evidence="2">The sequence shown here is derived from an EMBL/GenBank/DDBJ whole genome shotgun (WGS) entry which is preliminary data.</text>
</comment>
<proteinExistence type="predicted"/>
<dbReference type="Proteomes" id="UP001595696">
    <property type="component" value="Unassembled WGS sequence"/>
</dbReference>
<keyword evidence="2" id="KW-0540">Nuclease</keyword>
<organism evidence="2 3">
    <name type="scientific">Nocardia jiangsuensis</name>
    <dbReference type="NCBI Taxonomy" id="1691563"/>
    <lineage>
        <taxon>Bacteria</taxon>
        <taxon>Bacillati</taxon>
        <taxon>Actinomycetota</taxon>
        <taxon>Actinomycetes</taxon>
        <taxon>Mycobacteriales</taxon>
        <taxon>Nocardiaceae</taxon>
        <taxon>Nocardia</taxon>
    </lineage>
</organism>
<sequence length="235" mass="24355">MLSVASWNVLHRVHAENWYEEVAARWPDEAARSAAVAERVAALDAEVIALQEVSGDQLAALRAIAGDRAVHTLRYPRVPRPKRVPTVLRDRDEYLVILADPASVPVLGAAFADDPGKGALVVRVGECTVIATHVTGDGRGPGQLRALADLAAAGPAVLLGDFNADRATVAAALGPEFAVAGLPPELPTRPRTGGAGKSQFIDHIVTRGAVAAGVRVLDADGLSDHNPVCGVVSAG</sequence>
<protein>
    <submittedName>
        <fullName evidence="2">Endonuclease/exonuclease/phosphatase family protein</fullName>
    </submittedName>
</protein>